<comment type="caution">
    <text evidence="5">The sequence shown here is derived from an EMBL/GenBank/DDBJ whole genome shotgun (WGS) entry which is preliminary data.</text>
</comment>
<keyword evidence="3 5" id="KW-0067">ATP-binding</keyword>
<dbReference type="EMBL" id="DWZA01000051">
    <property type="protein sequence ID" value="HJA70993.1"/>
    <property type="molecule type" value="Genomic_DNA"/>
</dbReference>
<evidence type="ECO:0000313" key="5">
    <source>
        <dbReference type="EMBL" id="HJA70993.1"/>
    </source>
</evidence>
<dbReference type="AlphaFoldDB" id="A0A9D2HIS8"/>
<dbReference type="GO" id="GO:0016887">
    <property type="term" value="F:ATP hydrolysis activity"/>
    <property type="evidence" value="ECO:0007669"/>
    <property type="project" value="InterPro"/>
</dbReference>
<sequence>MGGIKIIGLKKSYQVENRELPVLTGIDLEIPEKQITVILGRSGCGKTTLLRLTGGLEQADSGEIRYDGSHRTAFVFQEPRLMPWLTVRQNILFGLKGKEKKENRSRAEEIIRTVGLSGFEKAYPAQLSGGMQQRTALARALAYRPSFIMMDEPFAALDHFTREQMQQELLRVQRTEDCSILFVTHSIDEALILGNKLAVIDRGRVKKEYVLEDPAEKRNLLDDRFIQLKREIIGDLNEAETAGE</sequence>
<protein>
    <submittedName>
        <fullName evidence="5">ABC transporter ATP-binding protein</fullName>
    </submittedName>
</protein>
<dbReference type="InterPro" id="IPR003439">
    <property type="entry name" value="ABC_transporter-like_ATP-bd"/>
</dbReference>
<accession>A0A9D2HIS8</accession>
<dbReference type="CDD" id="cd03293">
    <property type="entry name" value="ABC_NrtD_SsuB_transporters"/>
    <property type="match status" value="1"/>
</dbReference>
<dbReference type="SMART" id="SM00382">
    <property type="entry name" value="AAA"/>
    <property type="match status" value="1"/>
</dbReference>
<name>A0A9D2HIS8_9FIRM</name>
<evidence type="ECO:0000259" key="4">
    <source>
        <dbReference type="PROSITE" id="PS50893"/>
    </source>
</evidence>
<feature type="domain" description="ABC transporter" evidence="4">
    <location>
        <begin position="4"/>
        <end position="227"/>
    </location>
</feature>
<evidence type="ECO:0000313" key="6">
    <source>
        <dbReference type="Proteomes" id="UP000823900"/>
    </source>
</evidence>
<dbReference type="InterPro" id="IPR050166">
    <property type="entry name" value="ABC_transporter_ATP-bind"/>
</dbReference>
<evidence type="ECO:0000256" key="2">
    <source>
        <dbReference type="ARBA" id="ARBA00022741"/>
    </source>
</evidence>
<dbReference type="InterPro" id="IPR003593">
    <property type="entry name" value="AAA+_ATPase"/>
</dbReference>
<gene>
    <name evidence="5" type="ORF">IAA07_05340</name>
</gene>
<dbReference type="GO" id="GO:0005524">
    <property type="term" value="F:ATP binding"/>
    <property type="evidence" value="ECO:0007669"/>
    <property type="project" value="UniProtKB-KW"/>
</dbReference>
<dbReference type="Gene3D" id="3.40.50.300">
    <property type="entry name" value="P-loop containing nucleotide triphosphate hydrolases"/>
    <property type="match status" value="1"/>
</dbReference>
<dbReference type="PANTHER" id="PTHR42788:SF13">
    <property type="entry name" value="ALIPHATIC SULFONATES IMPORT ATP-BINDING PROTEIN SSUB"/>
    <property type="match status" value="1"/>
</dbReference>
<organism evidence="5 6">
    <name type="scientific">Candidatus Lachnoclostridium stercoravium</name>
    <dbReference type="NCBI Taxonomy" id="2838633"/>
    <lineage>
        <taxon>Bacteria</taxon>
        <taxon>Bacillati</taxon>
        <taxon>Bacillota</taxon>
        <taxon>Clostridia</taxon>
        <taxon>Lachnospirales</taxon>
        <taxon>Lachnospiraceae</taxon>
    </lineage>
</organism>
<evidence type="ECO:0000256" key="3">
    <source>
        <dbReference type="ARBA" id="ARBA00022840"/>
    </source>
</evidence>
<evidence type="ECO:0000256" key="1">
    <source>
        <dbReference type="ARBA" id="ARBA00022448"/>
    </source>
</evidence>
<keyword evidence="2" id="KW-0547">Nucleotide-binding</keyword>
<dbReference type="PROSITE" id="PS50893">
    <property type="entry name" value="ABC_TRANSPORTER_2"/>
    <property type="match status" value="1"/>
</dbReference>
<reference evidence="5" key="2">
    <citation type="submission" date="2021-04" db="EMBL/GenBank/DDBJ databases">
        <authorList>
            <person name="Gilroy R."/>
        </authorList>
    </citation>
    <scope>NUCLEOTIDE SEQUENCE</scope>
    <source>
        <strain evidence="5">CHK178-16964</strain>
    </source>
</reference>
<reference evidence="5" key="1">
    <citation type="journal article" date="2021" name="PeerJ">
        <title>Extensive microbial diversity within the chicken gut microbiome revealed by metagenomics and culture.</title>
        <authorList>
            <person name="Gilroy R."/>
            <person name="Ravi A."/>
            <person name="Getino M."/>
            <person name="Pursley I."/>
            <person name="Horton D.L."/>
            <person name="Alikhan N.F."/>
            <person name="Baker D."/>
            <person name="Gharbi K."/>
            <person name="Hall N."/>
            <person name="Watson M."/>
            <person name="Adriaenssens E.M."/>
            <person name="Foster-Nyarko E."/>
            <person name="Jarju S."/>
            <person name="Secka A."/>
            <person name="Antonio M."/>
            <person name="Oren A."/>
            <person name="Chaudhuri R.R."/>
            <person name="La Ragione R."/>
            <person name="Hildebrand F."/>
            <person name="Pallen M.J."/>
        </authorList>
    </citation>
    <scope>NUCLEOTIDE SEQUENCE</scope>
    <source>
        <strain evidence="5">CHK178-16964</strain>
    </source>
</reference>
<dbReference type="InterPro" id="IPR027417">
    <property type="entry name" value="P-loop_NTPase"/>
</dbReference>
<dbReference type="SUPFAM" id="SSF52540">
    <property type="entry name" value="P-loop containing nucleoside triphosphate hydrolases"/>
    <property type="match status" value="1"/>
</dbReference>
<dbReference type="Proteomes" id="UP000823900">
    <property type="component" value="Unassembled WGS sequence"/>
</dbReference>
<dbReference type="PANTHER" id="PTHR42788">
    <property type="entry name" value="TAURINE IMPORT ATP-BINDING PROTEIN-RELATED"/>
    <property type="match status" value="1"/>
</dbReference>
<proteinExistence type="predicted"/>
<keyword evidence="1" id="KW-0813">Transport</keyword>
<dbReference type="Pfam" id="PF00005">
    <property type="entry name" value="ABC_tran"/>
    <property type="match status" value="1"/>
</dbReference>